<reference evidence="2 4" key="1">
    <citation type="submission" date="2018-08" db="EMBL/GenBank/DDBJ databases">
        <title>Proposal of Muricauda 72 sp.nov. and Muricauda NH166 sp.nov., isolated from seawater.</title>
        <authorList>
            <person name="Cheng H."/>
            <person name="Wu Y.-H."/>
            <person name="Guo L.-L."/>
            <person name="Xu X.-W."/>
        </authorList>
    </citation>
    <scope>NUCLEOTIDE SEQUENCE [LARGE SCALE GENOMIC DNA]</scope>
    <source>
        <strain evidence="2 4">72</strain>
    </source>
</reference>
<proteinExistence type="predicted"/>
<sequence length="183" mass="20266">MKRSFYLLLCFAVVLMLSQSCTEQQDFGQFEDLSITPTLATGLFYMESDEATINDAGTFGTFYAQTVNFDAFNEEFVADHLIEGTITYEIVNTTSKQLRITIEYLDEAGNTLDGELFNIDADPSGLMTWEVAYGPGGKSLDILANTSNLRLTATNLSDAISVSSQPEPKVKFKSAAEFLFRLK</sequence>
<dbReference type="AlphaFoldDB" id="A0A3A1NKM5"/>
<gene>
    <name evidence="2" type="ORF">D2V05_02205</name>
    <name evidence="3" type="ORF">FQ017_02195</name>
</gene>
<keyword evidence="1" id="KW-0732">Signal</keyword>
<reference evidence="3 5" key="2">
    <citation type="submission" date="2019-07" db="EMBL/GenBank/DDBJ databases">
        <title>Draft genome of two Muricauda strains isolated from deep sea.</title>
        <authorList>
            <person name="Sun C."/>
        </authorList>
    </citation>
    <scope>NUCLEOTIDE SEQUENCE [LARGE SCALE GENOMIC DNA]</scope>
    <source>
        <strain evidence="3 5">72</strain>
    </source>
</reference>
<dbReference type="EMBL" id="VNWK01000009">
    <property type="protein sequence ID" value="TXJ99679.1"/>
    <property type="molecule type" value="Genomic_DNA"/>
</dbReference>
<organism evidence="2 4">
    <name type="scientific">Flagellimonas pelagia</name>
    <dbReference type="NCBI Taxonomy" id="2306998"/>
    <lineage>
        <taxon>Bacteria</taxon>
        <taxon>Pseudomonadati</taxon>
        <taxon>Bacteroidota</taxon>
        <taxon>Flavobacteriia</taxon>
        <taxon>Flavobacteriales</taxon>
        <taxon>Flavobacteriaceae</taxon>
        <taxon>Flagellimonas</taxon>
    </lineage>
</organism>
<dbReference type="Proteomes" id="UP000321621">
    <property type="component" value="Unassembled WGS sequence"/>
</dbReference>
<evidence type="ECO:0000256" key="1">
    <source>
        <dbReference type="SAM" id="SignalP"/>
    </source>
</evidence>
<feature type="signal peptide" evidence="1">
    <location>
        <begin position="1"/>
        <end position="22"/>
    </location>
</feature>
<protein>
    <submittedName>
        <fullName evidence="2">Uncharacterized protein</fullName>
    </submittedName>
</protein>
<evidence type="ECO:0000313" key="2">
    <source>
        <dbReference type="EMBL" id="RIV46792.1"/>
    </source>
</evidence>
<evidence type="ECO:0000313" key="5">
    <source>
        <dbReference type="Proteomes" id="UP000321621"/>
    </source>
</evidence>
<keyword evidence="5" id="KW-1185">Reference proteome</keyword>
<comment type="caution">
    <text evidence="2">The sequence shown here is derived from an EMBL/GenBank/DDBJ whole genome shotgun (WGS) entry which is preliminary data.</text>
</comment>
<dbReference type="Proteomes" id="UP000266691">
    <property type="component" value="Unassembled WGS sequence"/>
</dbReference>
<name>A0A3A1NKM5_9FLAO</name>
<dbReference type="OrthoDB" id="1448832at2"/>
<dbReference type="EMBL" id="QXFI01000009">
    <property type="protein sequence ID" value="RIV46792.1"/>
    <property type="molecule type" value="Genomic_DNA"/>
</dbReference>
<evidence type="ECO:0000313" key="3">
    <source>
        <dbReference type="EMBL" id="TXJ99679.1"/>
    </source>
</evidence>
<feature type="chain" id="PRO_5017353186" evidence="1">
    <location>
        <begin position="23"/>
        <end position="183"/>
    </location>
</feature>
<accession>A0A3A1NKM5</accession>
<dbReference type="PROSITE" id="PS51257">
    <property type="entry name" value="PROKAR_LIPOPROTEIN"/>
    <property type="match status" value="1"/>
</dbReference>
<evidence type="ECO:0000313" key="4">
    <source>
        <dbReference type="Proteomes" id="UP000266691"/>
    </source>
</evidence>
<dbReference type="RefSeq" id="WP_119645958.1">
    <property type="nucleotide sequence ID" value="NZ_QXFI01000009.1"/>
</dbReference>